<dbReference type="InterPro" id="IPR002104">
    <property type="entry name" value="Integrase_catalytic"/>
</dbReference>
<dbReference type="PROSITE" id="PS51898">
    <property type="entry name" value="TYR_RECOMBINASE"/>
    <property type="match status" value="1"/>
</dbReference>
<dbReference type="OrthoDB" id="7615137at2"/>
<evidence type="ECO:0000256" key="1">
    <source>
        <dbReference type="ARBA" id="ARBA00008857"/>
    </source>
</evidence>
<dbReference type="Gene3D" id="1.10.150.130">
    <property type="match status" value="1"/>
</dbReference>
<organism evidence="8 9">
    <name type="scientific">Rhizobium loti</name>
    <name type="common">Mesorhizobium loti</name>
    <dbReference type="NCBI Taxonomy" id="381"/>
    <lineage>
        <taxon>Bacteria</taxon>
        <taxon>Pseudomonadati</taxon>
        <taxon>Pseudomonadota</taxon>
        <taxon>Alphaproteobacteria</taxon>
        <taxon>Hyphomicrobiales</taxon>
        <taxon>Phyllobacteriaceae</taxon>
        <taxon>Mesorhizobium</taxon>
    </lineage>
</organism>
<evidence type="ECO:0000259" key="7">
    <source>
        <dbReference type="PROSITE" id="PS51900"/>
    </source>
</evidence>
<dbReference type="Gene3D" id="3.30.160.390">
    <property type="entry name" value="Integrase, DNA-binding domain"/>
    <property type="match status" value="1"/>
</dbReference>
<gene>
    <name evidence="8" type="ORF">BAE39_20825</name>
</gene>
<evidence type="ECO:0000313" key="9">
    <source>
        <dbReference type="Proteomes" id="UP000093748"/>
    </source>
</evidence>
<dbReference type="PANTHER" id="PTHR30629:SF2">
    <property type="entry name" value="PROPHAGE INTEGRASE INTS-RELATED"/>
    <property type="match status" value="1"/>
</dbReference>
<dbReference type="InterPro" id="IPR025166">
    <property type="entry name" value="Integrase_DNA_bind_dom"/>
</dbReference>
<keyword evidence="4" id="KW-0233">DNA recombination</keyword>
<dbReference type="SUPFAM" id="SSF56349">
    <property type="entry name" value="DNA breaking-rejoining enzymes"/>
    <property type="match status" value="1"/>
</dbReference>
<dbReference type="Gene3D" id="1.10.443.10">
    <property type="entry name" value="Intergrase catalytic core"/>
    <property type="match status" value="1"/>
</dbReference>
<dbReference type="InterPro" id="IPR010998">
    <property type="entry name" value="Integrase_recombinase_N"/>
</dbReference>
<protein>
    <recommendedName>
        <fullName evidence="10">Integrase</fullName>
    </recommendedName>
</protein>
<dbReference type="CDD" id="cd00796">
    <property type="entry name" value="INT_Rci_Hp1_C"/>
    <property type="match status" value="1"/>
</dbReference>
<dbReference type="InterPro" id="IPR038488">
    <property type="entry name" value="Integrase_DNA-bd_sf"/>
</dbReference>
<dbReference type="GO" id="GO:0003677">
    <property type="term" value="F:DNA binding"/>
    <property type="evidence" value="ECO:0007669"/>
    <property type="project" value="UniProtKB-UniRule"/>
</dbReference>
<dbReference type="InterPro" id="IPR050808">
    <property type="entry name" value="Phage_Integrase"/>
</dbReference>
<dbReference type="Pfam" id="PF00589">
    <property type="entry name" value="Phage_integrase"/>
    <property type="match status" value="1"/>
</dbReference>
<dbReference type="InterPro" id="IPR044068">
    <property type="entry name" value="CB"/>
</dbReference>
<proteinExistence type="inferred from homology"/>
<evidence type="ECO:0000256" key="5">
    <source>
        <dbReference type="PROSITE-ProRule" id="PRU01248"/>
    </source>
</evidence>
<accession>A0A1A5I178</accession>
<keyword evidence="2" id="KW-0229">DNA integration</keyword>
<feature type="domain" description="Core-binding (CB)" evidence="7">
    <location>
        <begin position="93"/>
        <end position="200"/>
    </location>
</feature>
<dbReference type="RefSeq" id="WP_064987422.1">
    <property type="nucleotide sequence ID" value="NZ_LZTH01000016.1"/>
</dbReference>
<dbReference type="InterPro" id="IPR011010">
    <property type="entry name" value="DNA_brk_join_enz"/>
</dbReference>
<evidence type="ECO:0000256" key="2">
    <source>
        <dbReference type="ARBA" id="ARBA00022908"/>
    </source>
</evidence>
<sequence length="429" mass="46304">MPLTKTDIDEMPANSTLWDSGRGSVAGFGVRRQRKHPTFCLKYSQSGKQRWLTIGRYGSPWTVDQARNEAKRLLGLVAAGEDPAADRDRPKPPTMGDLCDRYMEVAEAGAILTRFSRPKKQSTLSIDRGRIDRHIKPLIGTKAVTDIDGRAVKRLIEDITVGKTKARIKTKARGRANVTGGAATAARVADLLSGIMTWAVDEGFIDRNPVHKVRRFRSEAKQRFLDATELGRLGTVLTRGRDAQDKEIHPYALSIIKLLCLTGCRIGEITGLRWTELDISLSCLRLADTKTGKSLRPIGGAALAAFKGQRRVAGKSFVFPGSKGNAPYQGIGKEARRIFEAAGVENVTPHSLRHTFASFASELGYSDGTIAGLLGHKGRGITSRYVHLPDKAIASAAEAVSSGIAAALSRPRAFPAIGAAPADQAGDKT</sequence>
<comment type="caution">
    <text evidence="8">The sequence shown here is derived from an EMBL/GenBank/DDBJ whole genome shotgun (WGS) entry which is preliminary data.</text>
</comment>
<comment type="similarity">
    <text evidence="1">Belongs to the 'phage' integrase family.</text>
</comment>
<evidence type="ECO:0000259" key="6">
    <source>
        <dbReference type="PROSITE" id="PS51898"/>
    </source>
</evidence>
<dbReference type="Proteomes" id="UP000093748">
    <property type="component" value="Unassembled WGS sequence"/>
</dbReference>
<evidence type="ECO:0000256" key="4">
    <source>
        <dbReference type="ARBA" id="ARBA00023172"/>
    </source>
</evidence>
<evidence type="ECO:0008006" key="10">
    <source>
        <dbReference type="Google" id="ProtNLM"/>
    </source>
</evidence>
<dbReference type="Pfam" id="PF13356">
    <property type="entry name" value="Arm-DNA-bind_3"/>
    <property type="match status" value="1"/>
</dbReference>
<name>A0A1A5I178_RHILI</name>
<dbReference type="InterPro" id="IPR013762">
    <property type="entry name" value="Integrase-like_cat_sf"/>
</dbReference>
<dbReference type="PANTHER" id="PTHR30629">
    <property type="entry name" value="PROPHAGE INTEGRASE"/>
    <property type="match status" value="1"/>
</dbReference>
<evidence type="ECO:0000256" key="3">
    <source>
        <dbReference type="ARBA" id="ARBA00023125"/>
    </source>
</evidence>
<evidence type="ECO:0000313" key="8">
    <source>
        <dbReference type="EMBL" id="OBP72964.1"/>
    </source>
</evidence>
<reference evidence="9" key="1">
    <citation type="submission" date="2016-06" db="EMBL/GenBank/DDBJ databases">
        <title>NZP2037 Pacbio-Illumina hybrid assembly.</title>
        <authorList>
            <person name="Ramsay J.P."/>
        </authorList>
    </citation>
    <scope>NUCLEOTIDE SEQUENCE [LARGE SCALE GENOMIC DNA]</scope>
    <source>
        <strain evidence="9">R7ANS::ICEMlSym2042</strain>
    </source>
</reference>
<dbReference type="AlphaFoldDB" id="A0A1A5I178"/>
<keyword evidence="3 5" id="KW-0238">DNA-binding</keyword>
<feature type="domain" description="Tyr recombinase" evidence="6">
    <location>
        <begin position="211"/>
        <end position="398"/>
    </location>
</feature>
<dbReference type="EMBL" id="LZTJ01000031">
    <property type="protein sequence ID" value="OBP72964.1"/>
    <property type="molecule type" value="Genomic_DNA"/>
</dbReference>
<dbReference type="GeneID" id="66684459"/>
<dbReference type="GO" id="GO:0015074">
    <property type="term" value="P:DNA integration"/>
    <property type="evidence" value="ECO:0007669"/>
    <property type="project" value="UniProtKB-KW"/>
</dbReference>
<dbReference type="GO" id="GO:0006310">
    <property type="term" value="P:DNA recombination"/>
    <property type="evidence" value="ECO:0007669"/>
    <property type="project" value="UniProtKB-KW"/>
</dbReference>
<dbReference type="PROSITE" id="PS51900">
    <property type="entry name" value="CB"/>
    <property type="match status" value="1"/>
</dbReference>